<dbReference type="STRING" id="1802061.A3A93_01720"/>
<dbReference type="PANTHER" id="PTHR10057:SF0">
    <property type="entry name" value="TRANSLOCATOR PROTEIN"/>
    <property type="match status" value="1"/>
</dbReference>
<evidence type="ECO:0000256" key="6">
    <source>
        <dbReference type="SAM" id="Phobius"/>
    </source>
</evidence>
<comment type="similarity">
    <text evidence="2">Belongs to the TspO/BZRP family.</text>
</comment>
<dbReference type="FunFam" id="1.20.1260.100:FF:000001">
    <property type="entry name" value="translocator protein 2"/>
    <property type="match status" value="1"/>
</dbReference>
<dbReference type="Proteomes" id="UP000177141">
    <property type="component" value="Unassembled WGS sequence"/>
</dbReference>
<reference evidence="7 8" key="1">
    <citation type="journal article" date="2016" name="Nat. Commun.">
        <title>Thousands of microbial genomes shed light on interconnected biogeochemical processes in an aquifer system.</title>
        <authorList>
            <person name="Anantharaman K."/>
            <person name="Brown C.T."/>
            <person name="Hug L.A."/>
            <person name="Sharon I."/>
            <person name="Castelle C.J."/>
            <person name="Probst A.J."/>
            <person name="Thomas B.C."/>
            <person name="Singh A."/>
            <person name="Wilkins M.J."/>
            <person name="Karaoz U."/>
            <person name="Brodie E.L."/>
            <person name="Williams K.H."/>
            <person name="Hubbard S.S."/>
            <person name="Banfield J.F."/>
        </authorList>
    </citation>
    <scope>NUCLEOTIDE SEQUENCE [LARGE SCALE GENOMIC DNA]</scope>
</reference>
<dbReference type="CDD" id="cd15904">
    <property type="entry name" value="TSPO_MBR"/>
    <property type="match status" value="1"/>
</dbReference>
<name>A0A1F7IYB1_9BACT</name>
<accession>A0A1F7IYB1</accession>
<comment type="subcellular location">
    <subcellularLocation>
        <location evidence="1">Membrane</location>
        <topology evidence="1">Multi-pass membrane protein</topology>
    </subcellularLocation>
</comment>
<dbReference type="PANTHER" id="PTHR10057">
    <property type="entry name" value="PERIPHERAL-TYPE BENZODIAZEPINE RECEPTOR"/>
    <property type="match status" value="1"/>
</dbReference>
<organism evidence="7 8">
    <name type="scientific">Candidatus Roizmanbacteria bacterium RIFCSPLOWO2_01_FULL_38_12</name>
    <dbReference type="NCBI Taxonomy" id="1802061"/>
    <lineage>
        <taxon>Bacteria</taxon>
        <taxon>Candidatus Roizmaniibacteriota</taxon>
    </lineage>
</organism>
<evidence type="ECO:0000256" key="3">
    <source>
        <dbReference type="ARBA" id="ARBA00022692"/>
    </source>
</evidence>
<evidence type="ECO:0000256" key="2">
    <source>
        <dbReference type="ARBA" id="ARBA00007524"/>
    </source>
</evidence>
<keyword evidence="5 6" id="KW-0472">Membrane</keyword>
<dbReference type="Gene3D" id="1.20.1260.100">
    <property type="entry name" value="TspO/MBR protein"/>
    <property type="match status" value="1"/>
</dbReference>
<dbReference type="GO" id="GO:0033013">
    <property type="term" value="P:tetrapyrrole metabolic process"/>
    <property type="evidence" value="ECO:0007669"/>
    <property type="project" value="UniProtKB-ARBA"/>
</dbReference>
<dbReference type="InterPro" id="IPR038330">
    <property type="entry name" value="TspO/MBR-related_sf"/>
</dbReference>
<feature type="transmembrane region" description="Helical" evidence="6">
    <location>
        <begin position="107"/>
        <end position="124"/>
    </location>
</feature>
<dbReference type="PIRSF" id="PIRSF005859">
    <property type="entry name" value="PBR"/>
    <property type="match status" value="1"/>
</dbReference>
<dbReference type="Pfam" id="PF03073">
    <property type="entry name" value="TspO_MBR"/>
    <property type="match status" value="1"/>
</dbReference>
<comment type="caution">
    <text evidence="7">The sequence shown here is derived from an EMBL/GenBank/DDBJ whole genome shotgun (WGS) entry which is preliminary data.</text>
</comment>
<dbReference type="EMBL" id="MGAL01000017">
    <property type="protein sequence ID" value="OGK48358.1"/>
    <property type="molecule type" value="Genomic_DNA"/>
</dbReference>
<gene>
    <name evidence="7" type="ORF">A3A93_01720</name>
</gene>
<feature type="transmembrane region" description="Helical" evidence="6">
    <location>
        <begin position="48"/>
        <end position="70"/>
    </location>
</feature>
<evidence type="ECO:0000256" key="5">
    <source>
        <dbReference type="ARBA" id="ARBA00023136"/>
    </source>
</evidence>
<proteinExistence type="inferred from homology"/>
<protein>
    <recommendedName>
        <fullName evidence="9">TspO protein</fullName>
    </recommendedName>
</protein>
<keyword evidence="4 6" id="KW-1133">Transmembrane helix</keyword>
<feature type="transmembrane region" description="Helical" evidence="6">
    <location>
        <begin position="82"/>
        <end position="101"/>
    </location>
</feature>
<evidence type="ECO:0000256" key="1">
    <source>
        <dbReference type="ARBA" id="ARBA00004141"/>
    </source>
</evidence>
<sequence length="159" mass="18395">MRKFQPIKFFAAIIVSFMAGIIGSIPTLNSVNTWYSTLNKPFFNPPNWVFAPVWNILYLLMGVAFYIILISKPKEKEAKDDAVKFFLLQLLLNAIWSIIFFGLRLPLVAFFEIVFLWFILSVTIRKFIRISSFAAVLLIPYFLWVTFAMMLNAAIVLLN</sequence>
<evidence type="ECO:0000313" key="7">
    <source>
        <dbReference type="EMBL" id="OGK48358.1"/>
    </source>
</evidence>
<evidence type="ECO:0000313" key="8">
    <source>
        <dbReference type="Proteomes" id="UP000177141"/>
    </source>
</evidence>
<feature type="transmembrane region" description="Helical" evidence="6">
    <location>
        <begin position="7"/>
        <end position="28"/>
    </location>
</feature>
<keyword evidence="3 6" id="KW-0812">Transmembrane</keyword>
<dbReference type="GO" id="GO:0016020">
    <property type="term" value="C:membrane"/>
    <property type="evidence" value="ECO:0007669"/>
    <property type="project" value="UniProtKB-SubCell"/>
</dbReference>
<dbReference type="InterPro" id="IPR004307">
    <property type="entry name" value="TspO_MBR"/>
</dbReference>
<dbReference type="AlphaFoldDB" id="A0A1F7IYB1"/>
<feature type="transmembrane region" description="Helical" evidence="6">
    <location>
        <begin position="136"/>
        <end position="158"/>
    </location>
</feature>
<evidence type="ECO:0000256" key="4">
    <source>
        <dbReference type="ARBA" id="ARBA00022989"/>
    </source>
</evidence>
<evidence type="ECO:0008006" key="9">
    <source>
        <dbReference type="Google" id="ProtNLM"/>
    </source>
</evidence>